<organism evidence="2 3">
    <name type="scientific">Stenomitos frigidus ULC18</name>
    <dbReference type="NCBI Taxonomy" id="2107698"/>
    <lineage>
        <taxon>Bacteria</taxon>
        <taxon>Bacillati</taxon>
        <taxon>Cyanobacteriota</taxon>
        <taxon>Cyanophyceae</taxon>
        <taxon>Leptolyngbyales</taxon>
        <taxon>Leptolyngbyaceae</taxon>
        <taxon>Stenomitos</taxon>
    </lineage>
</organism>
<accession>A0A2T1E3F4</accession>
<dbReference type="Gene3D" id="3.40.50.150">
    <property type="entry name" value="Vaccinia Virus protein VP39"/>
    <property type="match status" value="1"/>
</dbReference>
<feature type="region of interest" description="Disordered" evidence="1">
    <location>
        <begin position="1"/>
        <end position="25"/>
    </location>
</feature>
<comment type="caution">
    <text evidence="2">The sequence shown here is derived from an EMBL/GenBank/DDBJ whole genome shotgun (WGS) entry which is preliminary data.</text>
</comment>
<sequence length="303" mass="35384">MERDALLAAKEQPPEVESQPLQEQGQEWQTWVPPGHFYSPIPSIDDIKTRANEIFHIVPTSIPGVALNEPKQLELLKALQEYYNSQPFTESKKDGLRYFFENSSYSYSDGIFLHCMIRHVQPKSIIEVGSGYSSCVMLDTNEVFFNNHISCTFIDPYPQLLESLIKPEDRERIKIIPRKLQEIDVDVFQSLSAGDILFIDSTHVSKVDSDVNYIFFKLLPSLQNGVYIHFHDIFYPFEYPKAWVYEGRAWNEDYLLRAFLQYNTAFEICLFNTFLEHFHEDKFKSDMPLCLKNRGGSIWLKKL</sequence>
<dbReference type="Pfam" id="PF13578">
    <property type="entry name" value="Methyltransf_24"/>
    <property type="match status" value="1"/>
</dbReference>
<name>A0A2T1E3F4_9CYAN</name>
<evidence type="ECO:0000313" key="3">
    <source>
        <dbReference type="Proteomes" id="UP000239576"/>
    </source>
</evidence>
<evidence type="ECO:0000256" key="1">
    <source>
        <dbReference type="SAM" id="MobiDB-lite"/>
    </source>
</evidence>
<dbReference type="EMBL" id="PVWK01000097">
    <property type="protein sequence ID" value="PSB27260.1"/>
    <property type="molecule type" value="Genomic_DNA"/>
</dbReference>
<reference evidence="3" key="1">
    <citation type="submission" date="2018-02" db="EMBL/GenBank/DDBJ databases">
        <authorList>
            <person name="Moore K."/>
            <person name="Momper L."/>
        </authorList>
    </citation>
    <scope>NUCLEOTIDE SEQUENCE [LARGE SCALE GENOMIC DNA]</scope>
    <source>
        <strain evidence="3">ULC18</strain>
    </source>
</reference>
<gene>
    <name evidence="2" type="ORF">C7B82_17300</name>
</gene>
<dbReference type="SUPFAM" id="SSF53335">
    <property type="entry name" value="S-adenosyl-L-methionine-dependent methyltransferases"/>
    <property type="match status" value="1"/>
</dbReference>
<dbReference type="OrthoDB" id="9795498at2"/>
<reference evidence="2 3" key="2">
    <citation type="submission" date="2018-03" db="EMBL/GenBank/DDBJ databases">
        <title>The ancient ancestry and fast evolution of plastids.</title>
        <authorList>
            <person name="Moore K.R."/>
            <person name="Magnabosco C."/>
            <person name="Momper L."/>
            <person name="Gold D.A."/>
            <person name="Bosak T."/>
            <person name="Fournier G.P."/>
        </authorList>
    </citation>
    <scope>NUCLEOTIDE SEQUENCE [LARGE SCALE GENOMIC DNA]</scope>
    <source>
        <strain evidence="2 3">ULC18</strain>
    </source>
</reference>
<protein>
    <recommendedName>
        <fullName evidence="4">Class I SAM-dependent methyltransferase</fullName>
    </recommendedName>
</protein>
<dbReference type="InterPro" id="IPR029063">
    <property type="entry name" value="SAM-dependent_MTases_sf"/>
</dbReference>
<proteinExistence type="predicted"/>
<evidence type="ECO:0000313" key="2">
    <source>
        <dbReference type="EMBL" id="PSB27260.1"/>
    </source>
</evidence>
<keyword evidence="3" id="KW-1185">Reference proteome</keyword>
<dbReference type="AlphaFoldDB" id="A0A2T1E3F4"/>
<dbReference type="Proteomes" id="UP000239576">
    <property type="component" value="Unassembled WGS sequence"/>
</dbReference>
<evidence type="ECO:0008006" key="4">
    <source>
        <dbReference type="Google" id="ProtNLM"/>
    </source>
</evidence>